<evidence type="ECO:0000256" key="1">
    <source>
        <dbReference type="SAM" id="MobiDB-lite"/>
    </source>
</evidence>
<keyword evidence="4" id="KW-1185">Reference proteome</keyword>
<feature type="signal peptide" evidence="2">
    <location>
        <begin position="1"/>
        <end position="21"/>
    </location>
</feature>
<keyword evidence="2" id="KW-0732">Signal</keyword>
<evidence type="ECO:0000256" key="2">
    <source>
        <dbReference type="SAM" id="SignalP"/>
    </source>
</evidence>
<feature type="region of interest" description="Disordered" evidence="1">
    <location>
        <begin position="86"/>
        <end position="154"/>
    </location>
</feature>
<evidence type="ECO:0000313" key="3">
    <source>
        <dbReference type="EMBL" id="MBW0466828.1"/>
    </source>
</evidence>
<sequence length="250" mass="27556">MKNKSACSSLVLFWTISATLGAQASMGINEPSLMETFTHAASPSYTDLDSVTEATSCLTLDESSTHVPPQPIISEEQNSLHYQIQNDQSPQVEGPSSERNLPRTPSPSIDDKSARSTPQAPLKKKIKINRVDEVEGSDTLPQHLETDKPDNFKPQSARKRLFIDDLKEAHTDTSPQKIGNGEWKVLYSILQGELPIRTLLTDWPTTIFGGLADSSIVVLFCEIWCPLKTLSKDSPINSENTSPQVIAHED</sequence>
<protein>
    <submittedName>
        <fullName evidence="3">Uncharacterized protein</fullName>
    </submittedName>
</protein>
<name>A0A9Q3BKP1_9BASI</name>
<dbReference type="AlphaFoldDB" id="A0A9Q3BKP1"/>
<feature type="chain" id="PRO_5040186837" evidence="2">
    <location>
        <begin position="22"/>
        <end position="250"/>
    </location>
</feature>
<accession>A0A9Q3BKP1</accession>
<comment type="caution">
    <text evidence="3">The sequence shown here is derived from an EMBL/GenBank/DDBJ whole genome shotgun (WGS) entry which is preliminary data.</text>
</comment>
<proteinExistence type="predicted"/>
<evidence type="ECO:0000313" key="4">
    <source>
        <dbReference type="Proteomes" id="UP000765509"/>
    </source>
</evidence>
<dbReference type="EMBL" id="AVOT02001405">
    <property type="protein sequence ID" value="MBW0466828.1"/>
    <property type="molecule type" value="Genomic_DNA"/>
</dbReference>
<gene>
    <name evidence="3" type="ORF">O181_006543</name>
</gene>
<reference evidence="3" key="1">
    <citation type="submission" date="2021-03" db="EMBL/GenBank/DDBJ databases">
        <title>Draft genome sequence of rust myrtle Austropuccinia psidii MF-1, a brazilian biotype.</title>
        <authorList>
            <person name="Quecine M.C."/>
            <person name="Pachon D.M.R."/>
            <person name="Bonatelli M.L."/>
            <person name="Correr F.H."/>
            <person name="Franceschini L.M."/>
            <person name="Leite T.F."/>
            <person name="Margarido G.R.A."/>
            <person name="Almeida C.A."/>
            <person name="Ferrarezi J.A."/>
            <person name="Labate C.A."/>
        </authorList>
    </citation>
    <scope>NUCLEOTIDE SEQUENCE</scope>
    <source>
        <strain evidence="3">MF-1</strain>
    </source>
</reference>
<dbReference type="Proteomes" id="UP000765509">
    <property type="component" value="Unassembled WGS sequence"/>
</dbReference>
<organism evidence="3 4">
    <name type="scientific">Austropuccinia psidii MF-1</name>
    <dbReference type="NCBI Taxonomy" id="1389203"/>
    <lineage>
        <taxon>Eukaryota</taxon>
        <taxon>Fungi</taxon>
        <taxon>Dikarya</taxon>
        <taxon>Basidiomycota</taxon>
        <taxon>Pucciniomycotina</taxon>
        <taxon>Pucciniomycetes</taxon>
        <taxon>Pucciniales</taxon>
        <taxon>Sphaerophragmiaceae</taxon>
        <taxon>Austropuccinia</taxon>
    </lineage>
</organism>